<dbReference type="VEuPathDB" id="VectorBase:LLONM1_005050"/>
<dbReference type="Proteomes" id="UP000092461">
    <property type="component" value="Unassembled WGS sequence"/>
</dbReference>
<dbReference type="InterPro" id="IPR050910">
    <property type="entry name" value="JMJD6_ArgDemeth/LysHydrox"/>
</dbReference>
<dbReference type="SUPFAM" id="SSF51197">
    <property type="entry name" value="Clavaminate synthase-like"/>
    <property type="match status" value="1"/>
</dbReference>
<sequence>MPDELAKAFRPPIDCDFCVGKKEVIRAFDLSPDVFENNFAYEGGPLIVIDAMHNWTAPEVFDYWYFRKTYREAKKKRSILNCQFFPYKSGLRNLFEAFDMPEERVAQKQGTDPWYFGWSNCNHEIAKILRKHYSSPYFLPKSSENNAIDWIFMGVPGKGAHLHVDNVRLPSWQAQLKGTKEWILAPPPECYYRCFSFSTIVTPGEIIVLDTNRWYHQTNVLPGEVSITIGAEYD</sequence>
<evidence type="ECO:0000313" key="2">
    <source>
        <dbReference type="EnsemblMetazoa" id="LLOJ006619-PA"/>
    </source>
</evidence>
<dbReference type="EMBL" id="GITU01006683">
    <property type="protein sequence ID" value="MBC1175386.1"/>
    <property type="molecule type" value="Transcribed_RNA"/>
</dbReference>
<dbReference type="AlphaFoldDB" id="A0A1B0EZ43"/>
<dbReference type="VEuPathDB" id="VectorBase:LLOJ006619"/>
<proteinExistence type="predicted"/>
<dbReference type="PANTHER" id="PTHR12480:SF19">
    <property type="entry name" value="CUPIN-LIKE DOMAIN-CONTAINING PROTEIN"/>
    <property type="match status" value="1"/>
</dbReference>
<dbReference type="EMBL" id="AJWK01021849">
    <property type="status" value="NOT_ANNOTATED_CDS"/>
    <property type="molecule type" value="Genomic_DNA"/>
</dbReference>
<accession>A0A1B0EZ43</accession>
<dbReference type="PANTHER" id="PTHR12480">
    <property type="entry name" value="ARGININE DEMETHYLASE AND LYSYL-HYDROXYLASE JMJD"/>
    <property type="match status" value="1"/>
</dbReference>
<reference evidence="1" key="2">
    <citation type="journal article" date="2020" name="BMC">
        <title>Leishmania infection induces a limited differential gene expression in the sand fly midgut.</title>
        <authorList>
            <person name="Coutinho-Abreu I.V."/>
            <person name="Serafim T.D."/>
            <person name="Meneses C."/>
            <person name="Kamhawi S."/>
            <person name="Oliveira F."/>
            <person name="Valenzuela J.G."/>
        </authorList>
    </citation>
    <scope>NUCLEOTIDE SEQUENCE</scope>
    <source>
        <strain evidence="1">Jacobina</strain>
        <tissue evidence="1">Midgut</tissue>
    </source>
</reference>
<evidence type="ECO:0000313" key="1">
    <source>
        <dbReference type="EMBL" id="MBC1175386.1"/>
    </source>
</evidence>
<keyword evidence="1" id="KW-0675">Receptor</keyword>
<name>A0A1B0EZ43_LUTLO</name>
<protein>
    <submittedName>
        <fullName evidence="1">Putative phosphatidylserine-specific receptor ptdserr</fullName>
    </submittedName>
</protein>
<dbReference type="GO" id="GO:0016706">
    <property type="term" value="F:2-oxoglutarate-dependent dioxygenase activity"/>
    <property type="evidence" value="ECO:0007669"/>
    <property type="project" value="TreeGrafter"/>
</dbReference>
<dbReference type="EnsemblMetazoa" id="LLOJ006619-RA">
    <property type="protein sequence ID" value="LLOJ006619-PA"/>
    <property type="gene ID" value="LLOJ006619"/>
</dbReference>
<reference evidence="3" key="1">
    <citation type="submission" date="2012-05" db="EMBL/GenBank/DDBJ databases">
        <title>Whole Genome Assembly of Lutzomyia longipalpis.</title>
        <authorList>
            <person name="Richards S."/>
            <person name="Qu C."/>
            <person name="Dillon R."/>
            <person name="Worley K."/>
            <person name="Scherer S."/>
            <person name="Batterton M."/>
            <person name="Taylor A."/>
            <person name="Hawes A."/>
            <person name="Hernandez B."/>
            <person name="Kovar C."/>
            <person name="Mandapat C."/>
            <person name="Pham C."/>
            <person name="Qu C."/>
            <person name="Jing C."/>
            <person name="Bess C."/>
            <person name="Bandaranaike D."/>
            <person name="Ngo D."/>
            <person name="Ongeri F."/>
            <person name="Arias F."/>
            <person name="Lara F."/>
            <person name="Weissenberger G."/>
            <person name="Kamau G."/>
            <person name="Han H."/>
            <person name="Shen H."/>
            <person name="Dinh H."/>
            <person name="Khalil I."/>
            <person name="Jones J."/>
            <person name="Shafer J."/>
            <person name="Jayaseelan J."/>
            <person name="Quiroz J."/>
            <person name="Blankenburg K."/>
            <person name="Nguyen L."/>
            <person name="Jackson L."/>
            <person name="Francisco L."/>
            <person name="Tang L.-Y."/>
            <person name="Pu L.-L."/>
            <person name="Perales L."/>
            <person name="Lorensuhewa L."/>
            <person name="Munidasa M."/>
            <person name="Coyle M."/>
            <person name="Taylor M."/>
            <person name="Puazo M."/>
            <person name="Firestine M."/>
            <person name="Scheel M."/>
            <person name="Javaid M."/>
            <person name="Wang M."/>
            <person name="Li M."/>
            <person name="Tabassum N."/>
            <person name="Saada N."/>
            <person name="Osuji N."/>
            <person name="Aqrawi P."/>
            <person name="Fu Q."/>
            <person name="Thornton R."/>
            <person name="Raj R."/>
            <person name="Goodspeed R."/>
            <person name="Mata R."/>
            <person name="Najjar R."/>
            <person name="Gubbala S."/>
            <person name="Lee S."/>
            <person name="Denson S."/>
            <person name="Patil S."/>
            <person name="Macmil S."/>
            <person name="Qi S."/>
            <person name="Matskevitch T."/>
            <person name="Palculict T."/>
            <person name="Mathew T."/>
            <person name="Vee V."/>
            <person name="Velamala V."/>
            <person name="Korchina V."/>
            <person name="Cai W."/>
            <person name="Liu W."/>
            <person name="Dai W."/>
            <person name="Zou X."/>
            <person name="Zhu Y."/>
            <person name="Zhang Y."/>
            <person name="Wu Y.-Q."/>
            <person name="Xin Y."/>
            <person name="Nazarath L."/>
            <person name="Kovar C."/>
            <person name="Han Y."/>
            <person name="Muzny D."/>
            <person name="Gibbs R."/>
        </authorList>
    </citation>
    <scope>NUCLEOTIDE SEQUENCE [LARGE SCALE GENOMIC DNA]</scope>
    <source>
        <strain evidence="3">Jacobina</strain>
    </source>
</reference>
<dbReference type="Gene3D" id="2.60.120.650">
    <property type="entry name" value="Cupin"/>
    <property type="match status" value="1"/>
</dbReference>
<evidence type="ECO:0000313" key="3">
    <source>
        <dbReference type="Proteomes" id="UP000092461"/>
    </source>
</evidence>
<reference evidence="2" key="3">
    <citation type="submission" date="2020-05" db="UniProtKB">
        <authorList>
            <consortium name="EnsemblMetazoa"/>
        </authorList>
    </citation>
    <scope>IDENTIFICATION</scope>
    <source>
        <strain evidence="2">Jacobina</strain>
    </source>
</reference>
<keyword evidence="3" id="KW-1185">Reference proteome</keyword>
<organism evidence="2 3">
    <name type="scientific">Lutzomyia longipalpis</name>
    <name type="common">Sand fly</name>
    <dbReference type="NCBI Taxonomy" id="7200"/>
    <lineage>
        <taxon>Eukaryota</taxon>
        <taxon>Metazoa</taxon>
        <taxon>Ecdysozoa</taxon>
        <taxon>Arthropoda</taxon>
        <taxon>Hexapoda</taxon>
        <taxon>Insecta</taxon>
        <taxon>Pterygota</taxon>
        <taxon>Neoptera</taxon>
        <taxon>Endopterygota</taxon>
        <taxon>Diptera</taxon>
        <taxon>Nematocera</taxon>
        <taxon>Psychodoidea</taxon>
        <taxon>Psychodidae</taxon>
        <taxon>Lutzomyia</taxon>
        <taxon>Lutzomyia</taxon>
    </lineage>
</organism>